<keyword evidence="12" id="KW-1185">Reference proteome</keyword>
<evidence type="ECO:0000259" key="9">
    <source>
        <dbReference type="Pfam" id="PF01551"/>
    </source>
</evidence>
<evidence type="ECO:0000256" key="2">
    <source>
        <dbReference type="ARBA" id="ARBA00004196"/>
    </source>
</evidence>
<evidence type="ECO:0000256" key="6">
    <source>
        <dbReference type="ARBA" id="ARBA00022833"/>
    </source>
</evidence>
<proteinExistence type="predicted"/>
<comment type="cofactor">
    <cofactor evidence="1">
        <name>Zn(2+)</name>
        <dbReference type="ChEBI" id="CHEBI:29105"/>
    </cofactor>
</comment>
<dbReference type="Pfam" id="PF19425">
    <property type="entry name" value="Csd3_N2"/>
    <property type="match status" value="1"/>
</dbReference>
<evidence type="ECO:0000256" key="3">
    <source>
        <dbReference type="ARBA" id="ARBA00022670"/>
    </source>
</evidence>
<dbReference type="Pfam" id="PF01551">
    <property type="entry name" value="Peptidase_M23"/>
    <property type="match status" value="1"/>
</dbReference>
<evidence type="ECO:0000313" key="12">
    <source>
        <dbReference type="Proteomes" id="UP000269883"/>
    </source>
</evidence>
<dbReference type="GO" id="GO:0004222">
    <property type="term" value="F:metalloendopeptidase activity"/>
    <property type="evidence" value="ECO:0007669"/>
    <property type="project" value="TreeGrafter"/>
</dbReference>
<dbReference type="GO" id="GO:0030313">
    <property type="term" value="C:cell envelope"/>
    <property type="evidence" value="ECO:0007669"/>
    <property type="project" value="UniProtKB-SubCell"/>
</dbReference>
<keyword evidence="5" id="KW-0378">Hydrolase</keyword>
<dbReference type="RefSeq" id="WP_172961691.1">
    <property type="nucleotide sequence ID" value="NZ_AP017378.1"/>
</dbReference>
<evidence type="ECO:0000256" key="4">
    <source>
        <dbReference type="ARBA" id="ARBA00022723"/>
    </source>
</evidence>
<feature type="domain" description="Csd3-like second N-terminal" evidence="10">
    <location>
        <begin position="166"/>
        <end position="287"/>
    </location>
</feature>
<dbReference type="CDD" id="cd12797">
    <property type="entry name" value="M23_peptidase"/>
    <property type="match status" value="1"/>
</dbReference>
<keyword evidence="7" id="KW-0482">Metalloprotease</keyword>
<gene>
    <name evidence="11" type="ORF">DFE_1812</name>
</gene>
<sequence length="459" mass="50287">MFRDRKAERRRSLCAKLACAAIVVAGIAFFVVMVHNPSERHVEMTEADGASVIATESISTPEVQVVSAVEPEPMLDVVKLKIKRGQTAAALLSEFLSPGEIHELNNRSKNVYPLSRMKAGRPYRIVSRLGELERFEYEISGEEMLVVARGGAGYDILKEPIVYDTETRVVRGRIDSSLFGAVSDCGESPALAVRLSEIFAWDIDFIRDIRTGDMFSAVVEKRFRDGKFSGYGTIEAAEFVNQGESFKGFLFADKHGIKSYYDENGRSLRKAFLKAPLNFSRISSGFNLRRLHPVLKIRRPHPGIDYAAPMGTPVKTVGDGLIIKKGWDKGGGRYLKIRHNSVYETTYMHLKGFAKGMKQGVRVKQGQVIAYVGSSGMSTGPHLDFRMKKSGSFVNPRRIKSPSCAPIAEKQMAEFETLIGPLLAKLESAGVMHADAAAATDAAANAATAADAANTSVNQ</sequence>
<reference evidence="11 12" key="1">
    <citation type="journal article" date="2018" name="Sci. Adv.">
        <title>Multi-heme cytochromes provide a pathway for survival in energy-limited environments.</title>
        <authorList>
            <person name="Deng X."/>
            <person name="Dohmae N."/>
            <person name="Nealson K.H."/>
            <person name="Hashimoto K."/>
            <person name="Okamoto A."/>
        </authorList>
    </citation>
    <scope>NUCLEOTIDE SEQUENCE [LARGE SCALE GENOMIC DNA]</scope>
    <source>
        <strain evidence="11 12">IS5</strain>
    </source>
</reference>
<dbReference type="Gene3D" id="3.10.450.350">
    <property type="match status" value="1"/>
</dbReference>
<evidence type="ECO:0000256" key="5">
    <source>
        <dbReference type="ARBA" id="ARBA00022801"/>
    </source>
</evidence>
<evidence type="ECO:0000256" key="1">
    <source>
        <dbReference type="ARBA" id="ARBA00001947"/>
    </source>
</evidence>
<evidence type="ECO:0000256" key="7">
    <source>
        <dbReference type="ARBA" id="ARBA00023049"/>
    </source>
</evidence>
<dbReference type="AlphaFoldDB" id="A0A2Z6AZ98"/>
<evidence type="ECO:0000313" key="11">
    <source>
        <dbReference type="EMBL" id="BBD08538.1"/>
    </source>
</evidence>
<keyword evidence="8" id="KW-0472">Membrane</keyword>
<dbReference type="InterPro" id="IPR050570">
    <property type="entry name" value="Cell_wall_metabolism_enzyme"/>
</dbReference>
<dbReference type="PANTHER" id="PTHR21666">
    <property type="entry name" value="PEPTIDASE-RELATED"/>
    <property type="match status" value="1"/>
</dbReference>
<dbReference type="InterPro" id="IPR016047">
    <property type="entry name" value="M23ase_b-sheet_dom"/>
</dbReference>
<dbReference type="SUPFAM" id="SSF51261">
    <property type="entry name" value="Duplicated hybrid motif"/>
    <property type="match status" value="1"/>
</dbReference>
<evidence type="ECO:0000259" key="10">
    <source>
        <dbReference type="Pfam" id="PF19425"/>
    </source>
</evidence>
<protein>
    <submittedName>
        <fullName evidence="11">Peptidase M23</fullName>
    </submittedName>
</protein>
<dbReference type="InterPro" id="IPR045834">
    <property type="entry name" value="Csd3_N2"/>
</dbReference>
<keyword evidence="3" id="KW-0645">Protease</keyword>
<feature type="transmembrane region" description="Helical" evidence="8">
    <location>
        <begin position="12"/>
        <end position="34"/>
    </location>
</feature>
<keyword evidence="8" id="KW-1133">Transmembrane helix</keyword>
<dbReference type="GO" id="GO:0006508">
    <property type="term" value="P:proteolysis"/>
    <property type="evidence" value="ECO:0007669"/>
    <property type="project" value="UniProtKB-KW"/>
</dbReference>
<organism evidence="11 12">
    <name type="scientific">Desulfovibrio ferrophilus</name>
    <dbReference type="NCBI Taxonomy" id="241368"/>
    <lineage>
        <taxon>Bacteria</taxon>
        <taxon>Pseudomonadati</taxon>
        <taxon>Thermodesulfobacteriota</taxon>
        <taxon>Desulfovibrionia</taxon>
        <taxon>Desulfovibrionales</taxon>
        <taxon>Desulfovibrionaceae</taxon>
        <taxon>Desulfovibrio</taxon>
    </lineage>
</organism>
<dbReference type="PANTHER" id="PTHR21666:SF288">
    <property type="entry name" value="CELL DIVISION PROTEIN YTFB"/>
    <property type="match status" value="1"/>
</dbReference>
<accession>A0A2Z6AZ98</accession>
<name>A0A2Z6AZ98_9BACT</name>
<dbReference type="KEGG" id="dfl:DFE_1812"/>
<dbReference type="Gene3D" id="2.70.70.10">
    <property type="entry name" value="Glucose Permease (Domain IIA)"/>
    <property type="match status" value="1"/>
</dbReference>
<feature type="domain" description="M23ase beta-sheet core" evidence="9">
    <location>
        <begin position="300"/>
        <end position="396"/>
    </location>
</feature>
<dbReference type="EMBL" id="AP017378">
    <property type="protein sequence ID" value="BBD08538.1"/>
    <property type="molecule type" value="Genomic_DNA"/>
</dbReference>
<keyword evidence="6" id="KW-0862">Zinc</keyword>
<dbReference type="Proteomes" id="UP000269883">
    <property type="component" value="Chromosome"/>
</dbReference>
<keyword evidence="8" id="KW-0812">Transmembrane</keyword>
<comment type="subcellular location">
    <subcellularLocation>
        <location evidence="2">Cell envelope</location>
    </subcellularLocation>
</comment>
<dbReference type="InterPro" id="IPR011055">
    <property type="entry name" value="Dup_hybrid_motif"/>
</dbReference>
<dbReference type="GO" id="GO:0046872">
    <property type="term" value="F:metal ion binding"/>
    <property type="evidence" value="ECO:0007669"/>
    <property type="project" value="UniProtKB-KW"/>
</dbReference>
<evidence type="ECO:0000256" key="8">
    <source>
        <dbReference type="SAM" id="Phobius"/>
    </source>
</evidence>
<keyword evidence="4" id="KW-0479">Metal-binding</keyword>